<sequence length="108" mass="12718">MVNKIALKLLRDEDNLKMMGYKLRAKAALTNDASMKLVYTFLFDRSVKQNLDHDRARRLNFISRKKSTTSPEDLQFNAKHFHTMQCLTIRNVAATTKRFRERVELVSR</sequence>
<dbReference type="EMBL" id="HBIX01031972">
    <property type="protein sequence ID" value="CAE0728359.1"/>
    <property type="molecule type" value="Transcribed_RNA"/>
</dbReference>
<accession>A0A6V0CVC6</accession>
<dbReference type="AlphaFoldDB" id="A0A6V0CVC6"/>
<gene>
    <name evidence="1" type="ORF">PAUS00366_LOCUS21143</name>
    <name evidence="2" type="ORF">PAUS00366_LOCUS21146</name>
</gene>
<dbReference type="EMBL" id="HBIX01031975">
    <property type="protein sequence ID" value="CAE0728362.1"/>
    <property type="molecule type" value="Transcribed_RNA"/>
</dbReference>
<evidence type="ECO:0000313" key="1">
    <source>
        <dbReference type="EMBL" id="CAE0728359.1"/>
    </source>
</evidence>
<organism evidence="2">
    <name type="scientific">Pseudo-nitzschia australis</name>
    <dbReference type="NCBI Taxonomy" id="44445"/>
    <lineage>
        <taxon>Eukaryota</taxon>
        <taxon>Sar</taxon>
        <taxon>Stramenopiles</taxon>
        <taxon>Ochrophyta</taxon>
        <taxon>Bacillariophyta</taxon>
        <taxon>Bacillariophyceae</taxon>
        <taxon>Bacillariophycidae</taxon>
        <taxon>Bacillariales</taxon>
        <taxon>Bacillariaceae</taxon>
        <taxon>Pseudo-nitzschia</taxon>
    </lineage>
</organism>
<protein>
    <submittedName>
        <fullName evidence="2">Uncharacterized protein</fullName>
    </submittedName>
</protein>
<name>A0A6V0CVC6_9STRA</name>
<evidence type="ECO:0000313" key="2">
    <source>
        <dbReference type="EMBL" id="CAE0728362.1"/>
    </source>
</evidence>
<reference evidence="2" key="1">
    <citation type="submission" date="2021-01" db="EMBL/GenBank/DDBJ databases">
        <authorList>
            <person name="Corre E."/>
            <person name="Pelletier E."/>
            <person name="Niang G."/>
            <person name="Scheremetjew M."/>
            <person name="Finn R."/>
            <person name="Kale V."/>
            <person name="Holt S."/>
            <person name="Cochrane G."/>
            <person name="Meng A."/>
            <person name="Brown T."/>
            <person name="Cohen L."/>
        </authorList>
    </citation>
    <scope>NUCLEOTIDE SEQUENCE</scope>
    <source>
        <strain evidence="2">10249 10 AB</strain>
    </source>
</reference>
<proteinExistence type="predicted"/>